<evidence type="ECO:0000256" key="1">
    <source>
        <dbReference type="ARBA" id="ARBA00004141"/>
    </source>
</evidence>
<keyword evidence="4 6" id="KW-1133">Transmembrane helix</keyword>
<dbReference type="GO" id="GO:0016020">
    <property type="term" value="C:membrane"/>
    <property type="evidence" value="ECO:0007669"/>
    <property type="project" value="UniProtKB-SubCell"/>
</dbReference>
<proteinExistence type="inferred from homology"/>
<comment type="subcellular location">
    <subcellularLocation>
        <location evidence="1">Membrane</location>
        <topology evidence="1">Multi-pass membrane protein</topology>
    </subcellularLocation>
</comment>
<evidence type="ECO:0000256" key="2">
    <source>
        <dbReference type="ARBA" id="ARBA00007375"/>
    </source>
</evidence>
<dbReference type="GO" id="GO:0016787">
    <property type="term" value="F:hydrolase activity"/>
    <property type="evidence" value="ECO:0007669"/>
    <property type="project" value="TreeGrafter"/>
</dbReference>
<dbReference type="EMBL" id="JAPOHD010000009">
    <property type="protein sequence ID" value="MCY1719655.1"/>
    <property type="molecule type" value="Genomic_DNA"/>
</dbReference>
<feature type="transmembrane region" description="Helical" evidence="6">
    <location>
        <begin position="198"/>
        <end position="216"/>
    </location>
</feature>
<name>A0A9X3J6H4_9BACT</name>
<reference evidence="7" key="1">
    <citation type="submission" date="2022-11" db="EMBL/GenBank/DDBJ databases">
        <title>Marilongibacter aestuarii gen. nov., sp. nov., isolated from tidal flat sediment.</title>
        <authorList>
            <person name="Jiayan W."/>
        </authorList>
    </citation>
    <scope>NUCLEOTIDE SEQUENCE</scope>
    <source>
        <strain evidence="7">Z1-6</strain>
    </source>
</reference>
<dbReference type="PANTHER" id="PTHR31885:SF6">
    <property type="entry name" value="GH04784P"/>
    <property type="match status" value="1"/>
</dbReference>
<evidence type="ECO:0000256" key="3">
    <source>
        <dbReference type="ARBA" id="ARBA00022692"/>
    </source>
</evidence>
<evidence type="ECO:0000256" key="4">
    <source>
        <dbReference type="ARBA" id="ARBA00022989"/>
    </source>
</evidence>
<dbReference type="AlphaFoldDB" id="A0A9X3J6H4"/>
<feature type="transmembrane region" description="Helical" evidence="6">
    <location>
        <begin position="35"/>
        <end position="52"/>
    </location>
</feature>
<feature type="transmembrane region" description="Helical" evidence="6">
    <location>
        <begin position="114"/>
        <end position="132"/>
    </location>
</feature>
<dbReference type="Pfam" id="PF07947">
    <property type="entry name" value="YhhN"/>
    <property type="match status" value="1"/>
</dbReference>
<feature type="transmembrane region" description="Helical" evidence="6">
    <location>
        <begin position="138"/>
        <end position="160"/>
    </location>
</feature>
<evidence type="ECO:0000313" key="7">
    <source>
        <dbReference type="EMBL" id="MCY1719655.1"/>
    </source>
</evidence>
<dbReference type="InterPro" id="IPR012506">
    <property type="entry name" value="TMEM86B-like"/>
</dbReference>
<sequence length="222" mass="25454">MMKKKFNNKSIYILVIAPVIMAFLALNLSGFVYKSGTAITGIIILLLLYFRNLSKAKDIISLLFAFVFSIVGDWFLSNMRGDVTMFVYGIAFYFLAHLGYLFYALMNGQIKWKFTFVLLVAFLVFFIAVLYPSIDDKVLLMTTLIYLVISCLSLGAAVGIRTNSLTKWTYVFGIFLILFSDTIISLKEFVKYTELNFLILPTYYLAHIFIIFSLISRRLIND</sequence>
<keyword evidence="8" id="KW-1185">Reference proteome</keyword>
<evidence type="ECO:0000256" key="6">
    <source>
        <dbReference type="SAM" id="Phobius"/>
    </source>
</evidence>
<feature type="transmembrane region" description="Helical" evidence="6">
    <location>
        <begin position="12"/>
        <end position="29"/>
    </location>
</feature>
<gene>
    <name evidence="7" type="ORF">OU798_04840</name>
</gene>
<dbReference type="Proteomes" id="UP001145087">
    <property type="component" value="Unassembled WGS sequence"/>
</dbReference>
<protein>
    <submittedName>
        <fullName evidence="7">Lysoplasmalogenase</fullName>
    </submittedName>
</protein>
<accession>A0A9X3J6H4</accession>
<keyword evidence="3 6" id="KW-0812">Transmembrane</keyword>
<comment type="caution">
    <text evidence="7">The sequence shown here is derived from an EMBL/GenBank/DDBJ whole genome shotgun (WGS) entry which is preliminary data.</text>
</comment>
<feature type="transmembrane region" description="Helical" evidence="6">
    <location>
        <begin position="83"/>
        <end position="102"/>
    </location>
</feature>
<dbReference type="PANTHER" id="PTHR31885">
    <property type="entry name" value="GH04784P"/>
    <property type="match status" value="1"/>
</dbReference>
<feature type="transmembrane region" description="Helical" evidence="6">
    <location>
        <begin position="167"/>
        <end position="186"/>
    </location>
</feature>
<evidence type="ECO:0000313" key="8">
    <source>
        <dbReference type="Proteomes" id="UP001145087"/>
    </source>
</evidence>
<organism evidence="7 8">
    <name type="scientific">Draconibacterium aestuarii</name>
    <dbReference type="NCBI Taxonomy" id="2998507"/>
    <lineage>
        <taxon>Bacteria</taxon>
        <taxon>Pseudomonadati</taxon>
        <taxon>Bacteroidota</taxon>
        <taxon>Bacteroidia</taxon>
        <taxon>Marinilabiliales</taxon>
        <taxon>Prolixibacteraceae</taxon>
        <taxon>Draconibacterium</taxon>
    </lineage>
</organism>
<evidence type="ECO:0000256" key="5">
    <source>
        <dbReference type="ARBA" id="ARBA00023136"/>
    </source>
</evidence>
<keyword evidence="5 6" id="KW-0472">Membrane</keyword>
<dbReference type="RefSeq" id="WP_343331992.1">
    <property type="nucleotide sequence ID" value="NZ_JAPOHD010000009.1"/>
</dbReference>
<comment type="similarity">
    <text evidence="2">Belongs to the TMEM86 family.</text>
</comment>
<feature type="transmembrane region" description="Helical" evidence="6">
    <location>
        <begin position="59"/>
        <end position="77"/>
    </location>
</feature>